<dbReference type="KEGG" id="nsh:GXM_10221"/>
<protein>
    <submittedName>
        <fullName evidence="1">Uncharacterized protein</fullName>
    </submittedName>
</protein>
<reference evidence="1 2" key="1">
    <citation type="submission" date="2019-10" db="EMBL/GenBank/DDBJ databases">
        <title>Genomic and transcriptomic insights into the perfect genentic adaptation of a filamentous nitrogen-fixing cyanobacterium to rice fields.</title>
        <authorList>
            <person name="Chen Z."/>
        </authorList>
    </citation>
    <scope>NUCLEOTIDE SEQUENCE [LARGE SCALE GENOMIC DNA]</scope>
    <source>
        <strain evidence="1">CCNUC1</strain>
    </source>
</reference>
<organism evidence="1 2">
    <name type="scientific">Nostoc sphaeroides CCNUC1</name>
    <dbReference type="NCBI Taxonomy" id="2653204"/>
    <lineage>
        <taxon>Bacteria</taxon>
        <taxon>Bacillati</taxon>
        <taxon>Cyanobacteriota</taxon>
        <taxon>Cyanophyceae</taxon>
        <taxon>Nostocales</taxon>
        <taxon>Nostocaceae</taxon>
        <taxon>Nostoc</taxon>
    </lineage>
</organism>
<evidence type="ECO:0000313" key="1">
    <source>
        <dbReference type="EMBL" id="QFS52957.1"/>
    </source>
</evidence>
<gene>
    <name evidence="1" type="ORF">GXM_10221</name>
</gene>
<dbReference type="Proteomes" id="UP000326678">
    <property type="component" value="Chromosome pGXM07"/>
</dbReference>
<dbReference type="EMBL" id="CP045234">
    <property type="protein sequence ID" value="QFS52957.1"/>
    <property type="molecule type" value="Genomic_DNA"/>
</dbReference>
<name>A0A5P8WJD7_9NOSO</name>
<dbReference type="AlphaFoldDB" id="A0A5P8WJD7"/>
<keyword evidence="2" id="KW-1185">Reference proteome</keyword>
<proteinExistence type="predicted"/>
<evidence type="ECO:0000313" key="2">
    <source>
        <dbReference type="Proteomes" id="UP000326678"/>
    </source>
</evidence>
<sequence length="37" mass="4493">MLVQQLGDFLPEPNLERKQSFPIRNYQFAIRFFTPHN</sequence>
<accession>A0A5P8WJD7</accession>